<dbReference type="Pfam" id="PF11287">
    <property type="entry name" value="DUF3088"/>
    <property type="match status" value="1"/>
</dbReference>
<evidence type="ECO:0000313" key="2">
    <source>
        <dbReference type="Proteomes" id="UP000022611"/>
    </source>
</evidence>
<accession>A0A010T689</accession>
<dbReference type="OrthoDB" id="1356145at2"/>
<dbReference type="EMBL" id="AFOY02000015">
    <property type="protein sequence ID" value="EXF92977.1"/>
    <property type="molecule type" value="Genomic_DNA"/>
</dbReference>
<reference evidence="1 2" key="1">
    <citation type="journal article" date="2011" name="J. Bacteriol.">
        <title>Draft genome sequence of the polycyclic aromatic hydrocarbon-degrading, genetically engineered bioluminescent bioreporter Pseudomonas fluorescens HK44.</title>
        <authorList>
            <person name="Chauhan A."/>
            <person name="Layton A.C."/>
            <person name="Williams D.E."/>
            <person name="Smartt A.E."/>
            <person name="Ripp S."/>
            <person name="Karpinets T.V."/>
            <person name="Brown S.D."/>
            <person name="Sayler G.S."/>
        </authorList>
    </citation>
    <scope>NUCLEOTIDE SEQUENCE [LARGE SCALE GENOMIC DNA]</scope>
    <source>
        <strain evidence="1 2">HK44</strain>
    </source>
</reference>
<dbReference type="PATRIC" id="fig|1042209.11.peg.3272"/>
<dbReference type="HOGENOM" id="CLU_141697_0_0_6"/>
<evidence type="ECO:0008006" key="3">
    <source>
        <dbReference type="Google" id="ProtNLM"/>
    </source>
</evidence>
<name>A0A010T689_PSEFL</name>
<dbReference type="InterPro" id="IPR021439">
    <property type="entry name" value="DUF3088"/>
</dbReference>
<evidence type="ECO:0000313" key="1">
    <source>
        <dbReference type="EMBL" id="EXF92977.1"/>
    </source>
</evidence>
<organism evidence="1 2">
    <name type="scientific">Pseudomonas fluorescens HK44</name>
    <dbReference type="NCBI Taxonomy" id="1042209"/>
    <lineage>
        <taxon>Bacteria</taxon>
        <taxon>Pseudomonadati</taxon>
        <taxon>Pseudomonadota</taxon>
        <taxon>Gammaproteobacteria</taxon>
        <taxon>Pseudomonadales</taxon>
        <taxon>Pseudomonadaceae</taxon>
        <taxon>Pseudomonas</taxon>
    </lineage>
</organism>
<gene>
    <name evidence="1" type="ORF">HK44_004570</name>
</gene>
<proteinExistence type="predicted"/>
<dbReference type="eggNOG" id="ENOG5033DF7">
    <property type="taxonomic scope" value="Bacteria"/>
</dbReference>
<dbReference type="AlphaFoldDB" id="A0A010T689"/>
<protein>
    <recommendedName>
        <fullName evidence="3">DUF3088 domain-containing protein</fullName>
    </recommendedName>
</protein>
<dbReference type="RefSeq" id="WP_019690801.1">
    <property type="nucleotide sequence ID" value="NZ_AFOY02000015.1"/>
</dbReference>
<comment type="caution">
    <text evidence="1">The sequence shown here is derived from an EMBL/GenBank/DDBJ whole genome shotgun (WGS) entry which is preliminary data.</text>
</comment>
<sequence length="114" mass="12522">MKDKLLILRPGFFSGTEGPFYCGDSVSVEGLLSFCPQLRDMVDVEYIDAPRPRNAIVALIGEDNQSAPVIVLGKGQEPKDVSVAVQEYNGTRFINAPDDIRRYLSSQYSVAHAS</sequence>
<dbReference type="Proteomes" id="UP000022611">
    <property type="component" value="Unassembled WGS sequence"/>
</dbReference>